<dbReference type="InterPro" id="IPR052216">
    <property type="entry name" value="CRISPR_Csm3_endoribonuclease"/>
</dbReference>
<dbReference type="eggNOG" id="COG1337">
    <property type="taxonomic scope" value="Bacteria"/>
</dbReference>
<protein>
    <recommendedName>
        <fullName evidence="2">CRISPR type III-associated protein domain-containing protein</fullName>
    </recommendedName>
</protein>
<evidence type="ECO:0000259" key="2">
    <source>
        <dbReference type="Pfam" id="PF03787"/>
    </source>
</evidence>
<keyword evidence="4" id="KW-1185">Reference proteome</keyword>
<dbReference type="GO" id="GO:0051607">
    <property type="term" value="P:defense response to virus"/>
    <property type="evidence" value="ECO:0007669"/>
    <property type="project" value="UniProtKB-KW"/>
</dbReference>
<dbReference type="AlphaFoldDB" id="G2DYN8"/>
<evidence type="ECO:0000313" key="4">
    <source>
        <dbReference type="Proteomes" id="UP000004200"/>
    </source>
</evidence>
<accession>G2DYN8</accession>
<comment type="caution">
    <text evidence="3">The sequence shown here is derived from an EMBL/GenBank/DDBJ whole genome shotgun (WGS) entry which is preliminary data.</text>
</comment>
<sequence length="672" mass="73458">MGSNTMSDTATAPVFIQLSVEALEDLHTGSGTGGGDIDALVQRDRRRQPVIRASHLKGLLREAGEALIELDEKRNAGHEQTQQDLSALLGTEGSGRGALRLTSLFASPEQDKATLVWGSTQRVEGGRAPKPDTLRFIEYVKAGTRFEATLRLADAGLVPLLERLLNRIDRFGGERNRGGGLVKLDWQIRKAAVSQPPRLDAGRCLRLVLWNLEPLCLPATGHPGNLIRSHSFVRGQTLRGALMAWAIHHGRADRVHLFEQISVGDALPLPEGCQGAEQVIPIPLSILTDKPHGGDPGVPWWGAKTAELPAFDSLGEMPEADEKRKRPGAHEYLCRSVGVAHWQRYRPQMQVRLRNATPKRGSTKDPQLFSLEEIAEETCFQAELRCADAQVAEDFLAAFAPLISGEDWLAIGRGGQPARVESVSLVPPSSLPQRLGDDWTLTLTSDAIVRGDRLGFLDNLSLEYLCHLVGIDCKSGWTIDADVVETEAVHGFNAVTGLTRAPALALRRGSCWRMTGTDSAELARALFEVGSLGERVGEGYGRFRIGLQPIALDTSGKPSGEKDAPEPCPNEELLALARELASRIDKAGPSLSQLQWLRSQATAVETESQLELLLSEVARASERRPQGGKAWKNFPHQPLREALGDCRSLDEKRQLIAYLVQWRVPNAKEARS</sequence>
<evidence type="ECO:0000313" key="3">
    <source>
        <dbReference type="EMBL" id="EGV32665.1"/>
    </source>
</evidence>
<proteinExistence type="predicted"/>
<dbReference type="InterPro" id="IPR005537">
    <property type="entry name" value="RAMP_III_fam"/>
</dbReference>
<dbReference type="PANTHER" id="PTHR35579">
    <property type="entry name" value="CRISPR SYSTEM CMS ENDORIBONUCLEASE CSM3"/>
    <property type="match status" value="1"/>
</dbReference>
<dbReference type="EMBL" id="AFWT01000006">
    <property type="protein sequence ID" value="EGV32665.1"/>
    <property type="molecule type" value="Genomic_DNA"/>
</dbReference>
<dbReference type="PATRIC" id="fig|765913.3.peg.1181"/>
<dbReference type="Pfam" id="PF03787">
    <property type="entry name" value="RAMPs"/>
    <property type="match status" value="1"/>
</dbReference>
<evidence type="ECO:0000256" key="1">
    <source>
        <dbReference type="ARBA" id="ARBA00023118"/>
    </source>
</evidence>
<keyword evidence="1" id="KW-0051">Antiviral defense</keyword>
<name>G2DYN8_9GAMM</name>
<dbReference type="Proteomes" id="UP000004200">
    <property type="component" value="Unassembled WGS sequence"/>
</dbReference>
<reference evidence="3 4" key="1">
    <citation type="submission" date="2011-06" db="EMBL/GenBank/DDBJ databases">
        <title>The draft genome of Thiorhodococcus drewsii AZ1.</title>
        <authorList>
            <consortium name="US DOE Joint Genome Institute (JGI-PGF)"/>
            <person name="Lucas S."/>
            <person name="Han J."/>
            <person name="Lapidus A."/>
            <person name="Cheng J.-F."/>
            <person name="Goodwin L."/>
            <person name="Pitluck S."/>
            <person name="Peters L."/>
            <person name="Land M.L."/>
            <person name="Hauser L."/>
            <person name="Vogl K."/>
            <person name="Liu Z."/>
            <person name="Imhoff J."/>
            <person name="Thiel V."/>
            <person name="Frigaard N.-U."/>
            <person name="Bryant D.A."/>
            <person name="Woyke T.J."/>
        </authorList>
    </citation>
    <scope>NUCLEOTIDE SEQUENCE [LARGE SCALE GENOMIC DNA]</scope>
    <source>
        <strain evidence="3 4">AZ1</strain>
    </source>
</reference>
<dbReference type="CDD" id="cd09726">
    <property type="entry name" value="RAMP_I_III"/>
    <property type="match status" value="1"/>
</dbReference>
<organism evidence="3 4">
    <name type="scientific">Thiorhodococcus drewsii AZ1</name>
    <dbReference type="NCBI Taxonomy" id="765913"/>
    <lineage>
        <taxon>Bacteria</taxon>
        <taxon>Pseudomonadati</taxon>
        <taxon>Pseudomonadota</taxon>
        <taxon>Gammaproteobacteria</taxon>
        <taxon>Chromatiales</taxon>
        <taxon>Chromatiaceae</taxon>
        <taxon>Thiorhodococcus</taxon>
    </lineage>
</organism>
<feature type="domain" description="CRISPR type III-associated protein" evidence="2">
    <location>
        <begin position="20"/>
        <end position="183"/>
    </location>
</feature>
<gene>
    <name evidence="3" type="ORF">ThidrDRAFT_1150</name>
</gene>
<dbReference type="PANTHER" id="PTHR35579:SF3">
    <property type="entry name" value="CRISPR SYSTEM CMS ENDORIBONUCLEASE CSM3"/>
    <property type="match status" value="1"/>
</dbReference>
<dbReference type="STRING" id="765913.ThidrDRAFT_1150"/>